<dbReference type="HOGENOM" id="CLU_000218_5_4_1"/>
<feature type="domain" description="BEACH-type PH" evidence="10">
    <location>
        <begin position="1"/>
        <end position="117"/>
    </location>
</feature>
<dbReference type="EnsemblMetazoa" id="CapteT149030">
    <property type="protein sequence ID" value="CapteP149030"/>
    <property type="gene ID" value="CapteG149030"/>
</dbReference>
<name>R7V8Q2_CAPTE</name>
<dbReference type="CDD" id="cd15719">
    <property type="entry name" value="FYVE_WDFY3"/>
    <property type="match status" value="1"/>
</dbReference>
<proteinExistence type="predicted"/>
<evidence type="ECO:0000256" key="4">
    <source>
        <dbReference type="ARBA" id="ARBA00022771"/>
    </source>
</evidence>
<dbReference type="SUPFAM" id="SSF81837">
    <property type="entry name" value="BEACH domain"/>
    <property type="match status" value="1"/>
</dbReference>
<accession>R7V8Q2</accession>
<evidence type="ECO:0000313" key="12">
    <source>
        <dbReference type="EnsemblMetazoa" id="CapteP149030"/>
    </source>
</evidence>
<protein>
    <recommendedName>
        <fullName evidence="14">WD repeat and FYVE domain-containing protein 3</fullName>
    </recommendedName>
</protein>
<dbReference type="PROSITE" id="PS50178">
    <property type="entry name" value="ZF_FYVE"/>
    <property type="match status" value="1"/>
</dbReference>
<evidence type="ECO:0008006" key="14">
    <source>
        <dbReference type="Google" id="ProtNLM"/>
    </source>
</evidence>
<dbReference type="InterPro" id="IPR036322">
    <property type="entry name" value="WD40_repeat_dom_sf"/>
</dbReference>
<reference evidence="12" key="3">
    <citation type="submission" date="2015-06" db="UniProtKB">
        <authorList>
            <consortium name="EnsemblMetazoa"/>
        </authorList>
    </citation>
    <scope>IDENTIFICATION</scope>
</reference>
<dbReference type="FunFam" id="1.10.1540.10:FF:000002">
    <property type="entry name" value="WD repeat and FYVE domain containing 3"/>
    <property type="match status" value="1"/>
</dbReference>
<dbReference type="InterPro" id="IPR036372">
    <property type="entry name" value="BEACH_dom_sf"/>
</dbReference>
<dbReference type="InterPro" id="IPR023362">
    <property type="entry name" value="PH-BEACH_dom"/>
</dbReference>
<dbReference type="EMBL" id="KB293927">
    <property type="protein sequence ID" value="ELU15203.1"/>
    <property type="molecule type" value="Genomic_DNA"/>
</dbReference>
<dbReference type="SMART" id="SM01026">
    <property type="entry name" value="Beach"/>
    <property type="match status" value="1"/>
</dbReference>
<dbReference type="Pfam" id="PF02138">
    <property type="entry name" value="Beach"/>
    <property type="match status" value="1"/>
</dbReference>
<evidence type="ECO:0000256" key="2">
    <source>
        <dbReference type="ARBA" id="ARBA00022723"/>
    </source>
</evidence>
<dbReference type="InterPro" id="IPR001680">
    <property type="entry name" value="WD40_rpt"/>
</dbReference>
<dbReference type="STRING" id="283909.R7V8Q2"/>
<evidence type="ECO:0000259" key="9">
    <source>
        <dbReference type="PROSITE" id="PS50197"/>
    </source>
</evidence>
<evidence type="ECO:0000256" key="3">
    <source>
        <dbReference type="ARBA" id="ARBA00022737"/>
    </source>
</evidence>
<evidence type="ECO:0000313" key="11">
    <source>
        <dbReference type="EMBL" id="ELU15203.1"/>
    </source>
</evidence>
<evidence type="ECO:0000256" key="5">
    <source>
        <dbReference type="ARBA" id="ARBA00022833"/>
    </source>
</evidence>
<evidence type="ECO:0000256" key="7">
    <source>
        <dbReference type="PROSITE-ProRule" id="PRU00221"/>
    </source>
</evidence>
<dbReference type="InterPro" id="IPR000306">
    <property type="entry name" value="Znf_FYVE"/>
</dbReference>
<dbReference type="InterPro" id="IPR013083">
    <property type="entry name" value="Znf_RING/FYVE/PHD"/>
</dbReference>
<dbReference type="Gene3D" id="1.10.1540.10">
    <property type="entry name" value="BEACH domain"/>
    <property type="match status" value="1"/>
</dbReference>
<evidence type="ECO:0000313" key="13">
    <source>
        <dbReference type="Proteomes" id="UP000014760"/>
    </source>
</evidence>
<evidence type="ECO:0000259" key="8">
    <source>
        <dbReference type="PROSITE" id="PS50178"/>
    </source>
</evidence>
<dbReference type="PANTHER" id="PTHR46108:SF4">
    <property type="entry name" value="BLUE CHEESE"/>
    <property type="match status" value="1"/>
</dbReference>
<dbReference type="Gene3D" id="3.30.40.10">
    <property type="entry name" value="Zinc/RING finger domain, C3HC4 (zinc finger)"/>
    <property type="match status" value="1"/>
</dbReference>
<dbReference type="PROSITE" id="PS50082">
    <property type="entry name" value="WD_REPEATS_2"/>
    <property type="match status" value="1"/>
</dbReference>
<dbReference type="InterPro" id="IPR051944">
    <property type="entry name" value="BEACH_domain_protein"/>
</dbReference>
<keyword evidence="1 7" id="KW-0853">WD repeat</keyword>
<dbReference type="InterPro" id="IPR017455">
    <property type="entry name" value="Znf_FYVE-rel"/>
</dbReference>
<dbReference type="GO" id="GO:0008270">
    <property type="term" value="F:zinc ion binding"/>
    <property type="evidence" value="ECO:0007669"/>
    <property type="project" value="UniProtKB-KW"/>
</dbReference>
<dbReference type="SUPFAM" id="SSF50729">
    <property type="entry name" value="PH domain-like"/>
    <property type="match status" value="1"/>
</dbReference>
<reference evidence="11 13" key="2">
    <citation type="journal article" date="2013" name="Nature">
        <title>Insights into bilaterian evolution from three spiralian genomes.</title>
        <authorList>
            <person name="Simakov O."/>
            <person name="Marletaz F."/>
            <person name="Cho S.J."/>
            <person name="Edsinger-Gonzales E."/>
            <person name="Havlak P."/>
            <person name="Hellsten U."/>
            <person name="Kuo D.H."/>
            <person name="Larsson T."/>
            <person name="Lv J."/>
            <person name="Arendt D."/>
            <person name="Savage R."/>
            <person name="Osoegawa K."/>
            <person name="de Jong P."/>
            <person name="Grimwood J."/>
            <person name="Chapman J.A."/>
            <person name="Shapiro H."/>
            <person name="Aerts A."/>
            <person name="Otillar R.P."/>
            <person name="Terry A.Y."/>
            <person name="Boore J.L."/>
            <person name="Grigoriev I.V."/>
            <person name="Lindberg D.R."/>
            <person name="Seaver E.C."/>
            <person name="Weisblat D.A."/>
            <person name="Putnam N.H."/>
            <person name="Rokhsar D.S."/>
        </authorList>
    </citation>
    <scope>NUCLEOTIDE SEQUENCE</scope>
    <source>
        <strain evidence="11 13">I ESC-2004</strain>
    </source>
</reference>
<evidence type="ECO:0000256" key="6">
    <source>
        <dbReference type="PROSITE-ProRule" id="PRU00091"/>
    </source>
</evidence>
<keyword evidence="13" id="KW-1185">Reference proteome</keyword>
<keyword evidence="2" id="KW-0479">Metal-binding</keyword>
<feature type="domain" description="BEACH" evidence="9">
    <location>
        <begin position="146"/>
        <end position="439"/>
    </location>
</feature>
<keyword evidence="5" id="KW-0862">Zinc</keyword>
<reference evidence="13" key="1">
    <citation type="submission" date="2012-12" db="EMBL/GenBank/DDBJ databases">
        <authorList>
            <person name="Hellsten U."/>
            <person name="Grimwood J."/>
            <person name="Chapman J.A."/>
            <person name="Shapiro H."/>
            <person name="Aerts A."/>
            <person name="Otillar R.P."/>
            <person name="Terry A.Y."/>
            <person name="Boore J.L."/>
            <person name="Simakov O."/>
            <person name="Marletaz F."/>
            <person name="Cho S.-J."/>
            <person name="Edsinger-Gonzales E."/>
            <person name="Havlak P."/>
            <person name="Kuo D.-H."/>
            <person name="Larsson T."/>
            <person name="Lv J."/>
            <person name="Arendt D."/>
            <person name="Savage R."/>
            <person name="Osoegawa K."/>
            <person name="de Jong P."/>
            <person name="Lindberg D.R."/>
            <person name="Seaver E.C."/>
            <person name="Weisblat D.A."/>
            <person name="Putnam N.H."/>
            <person name="Grigoriev I.V."/>
            <person name="Rokhsar D.S."/>
        </authorList>
    </citation>
    <scope>NUCLEOTIDE SEQUENCE</scope>
    <source>
        <strain evidence="13">I ESC-2004</strain>
    </source>
</reference>
<dbReference type="Gene3D" id="2.30.29.30">
    <property type="entry name" value="Pleckstrin-homology domain (PH domain)/Phosphotyrosine-binding domain (PTB)"/>
    <property type="match status" value="1"/>
</dbReference>
<organism evidence="11">
    <name type="scientific">Capitella teleta</name>
    <name type="common">Polychaete worm</name>
    <dbReference type="NCBI Taxonomy" id="283909"/>
    <lineage>
        <taxon>Eukaryota</taxon>
        <taxon>Metazoa</taxon>
        <taxon>Spiralia</taxon>
        <taxon>Lophotrochozoa</taxon>
        <taxon>Annelida</taxon>
        <taxon>Polychaeta</taxon>
        <taxon>Sedentaria</taxon>
        <taxon>Scolecida</taxon>
        <taxon>Capitellidae</taxon>
        <taxon>Capitella</taxon>
    </lineage>
</organism>
<keyword evidence="3" id="KW-0677">Repeat</keyword>
<dbReference type="AlphaFoldDB" id="R7V8Q2"/>
<dbReference type="PROSITE" id="PS00678">
    <property type="entry name" value="WD_REPEATS_1"/>
    <property type="match status" value="1"/>
</dbReference>
<dbReference type="CDD" id="cd06071">
    <property type="entry name" value="Beach"/>
    <property type="match status" value="1"/>
</dbReference>
<feature type="repeat" description="WD" evidence="7">
    <location>
        <begin position="583"/>
        <end position="624"/>
    </location>
</feature>
<dbReference type="Proteomes" id="UP000014760">
    <property type="component" value="Unassembled WGS sequence"/>
</dbReference>
<dbReference type="OrthoDB" id="10018316at2759"/>
<dbReference type="InterPro" id="IPR011993">
    <property type="entry name" value="PH-like_dom_sf"/>
</dbReference>
<dbReference type="PROSITE" id="PS51783">
    <property type="entry name" value="PH_BEACH"/>
    <property type="match status" value="1"/>
</dbReference>
<dbReference type="SUPFAM" id="SSF57903">
    <property type="entry name" value="FYVE/PHD zinc finger"/>
    <property type="match status" value="1"/>
</dbReference>
<dbReference type="PROSITE" id="PS50197">
    <property type="entry name" value="BEACH"/>
    <property type="match status" value="1"/>
</dbReference>
<dbReference type="Gene3D" id="2.130.10.10">
    <property type="entry name" value="YVTN repeat-like/Quinoprotein amine dehydrogenase"/>
    <property type="match status" value="1"/>
</dbReference>
<dbReference type="InterPro" id="IPR019775">
    <property type="entry name" value="WD40_repeat_CS"/>
</dbReference>
<sequence>MFRCARIQGLDTIEGLLLFGKEHYYVVDGFTLLRTKEIADIDSLPADLHDPIIPRTARGPASQKKMCYKFAFDGIREVHKRRYLLQPIAVEVFSADGRNFLLSFPRKIRNKVHARFLTVATAIRDSAQESVSGQKQSAKVEPGTGLISSLNFGEKSVTQRWERGEISNFEYLMCLNTLAGRSYNDLMQYPVFPWIVANYDDEEMDLNDPETFRDLSRPMGAQTPDRLKQFKKRFADWDDPTGETPPYHYGTHYSSAMIVASYLVRMEPFTQTFLKLQGGHFDLADRMFHSVKDAWTSASKHNMADVKELIPEFFYLPEFLLNSNNFDLGTKQSGVSLGDIVLPVWAKGDPREFIRAHREALECDYVSAHLHEWIDLMFGNKQQGPAAVEAVNVFHHLFYEGNVDIYSIEDPLKKNAVIGFINNFGQIPKQLFRKPHPQKRLSLRLMDTPSNPGFPCNPNDKLFFHNLDNLRPSMQPIKELRGAVGQIMHNDKVVLAVEQNKVLVPPICNKYLAWGFSDLSIRMGNYDSDKATAVFENIGNGEILCASCPDAKTIVTAGTSTVVHVWEFGKGKDRRLLGLKCPLYGHTEAVTCLATSAAYNLIVSGSRDRTCIIWDLSGLAFVRQLRGHAAPVAAVNINDVTGDIATCAGTYLHVWSINGDEIASINTATVRNQQILCVCMSQLMEWDSRNVIMTGNSDGVVRMWSLEFVEVADEPCRKSRDEASSSYKGEIPRVCKQRSADVTDSGEKSTAQRLAEFKDPEYLAAHAVEMGSSADSDAGMEAYERRRPLQGDCSTFSSSENLISFDDTPVDSAVDALDADIPAVDRQISSTSSNAVASPASDFEMVSDSDVKDALKTALHPLAKKTPQQQQRKLRDGFHWQKQLVFRSKLTMHTAFERKDNKDPAAVTALAVSKDHKTVYVGDAKGRVFCWSVTDQPGRVMADHWVKDEGGDSCVACHVKFSHFERRHHCRNCGQLFCSKCSRFETEIRRLRILKPVRVCQACYNILKAQQASDAMARNSSSTVAKSK</sequence>
<dbReference type="Pfam" id="PF14844">
    <property type="entry name" value="PH_BEACH"/>
    <property type="match status" value="1"/>
</dbReference>
<dbReference type="Pfam" id="PF00400">
    <property type="entry name" value="WD40"/>
    <property type="match status" value="1"/>
</dbReference>
<dbReference type="PROSITE" id="PS50294">
    <property type="entry name" value="WD_REPEATS_REGION"/>
    <property type="match status" value="1"/>
</dbReference>
<gene>
    <name evidence="11" type="ORF">CAPTEDRAFT_149030</name>
</gene>
<feature type="domain" description="FYVE-type" evidence="8">
    <location>
        <begin position="948"/>
        <end position="1008"/>
    </location>
</feature>
<evidence type="ECO:0000259" key="10">
    <source>
        <dbReference type="PROSITE" id="PS51783"/>
    </source>
</evidence>
<dbReference type="OMA" id="KDWDDPQ"/>
<dbReference type="Pfam" id="PF01363">
    <property type="entry name" value="FYVE"/>
    <property type="match status" value="1"/>
</dbReference>
<dbReference type="SUPFAM" id="SSF50978">
    <property type="entry name" value="WD40 repeat-like"/>
    <property type="match status" value="1"/>
</dbReference>
<evidence type="ECO:0000256" key="1">
    <source>
        <dbReference type="ARBA" id="ARBA00022574"/>
    </source>
</evidence>
<dbReference type="EMBL" id="AMQN01004601">
    <property type="status" value="NOT_ANNOTATED_CDS"/>
    <property type="molecule type" value="Genomic_DNA"/>
</dbReference>
<keyword evidence="4 6" id="KW-0863">Zinc-finger</keyword>
<dbReference type="SMART" id="SM00320">
    <property type="entry name" value="WD40"/>
    <property type="match status" value="5"/>
</dbReference>
<dbReference type="InterPro" id="IPR015943">
    <property type="entry name" value="WD40/YVTN_repeat-like_dom_sf"/>
</dbReference>
<dbReference type="InterPro" id="IPR011011">
    <property type="entry name" value="Znf_FYVE_PHD"/>
</dbReference>
<dbReference type="SMART" id="SM00064">
    <property type="entry name" value="FYVE"/>
    <property type="match status" value="1"/>
</dbReference>
<dbReference type="CDD" id="cd01201">
    <property type="entry name" value="PH_BEACH"/>
    <property type="match status" value="1"/>
</dbReference>
<dbReference type="InterPro" id="IPR000409">
    <property type="entry name" value="BEACH_dom"/>
</dbReference>
<dbReference type="PANTHER" id="PTHR46108">
    <property type="entry name" value="BLUE CHEESE"/>
    <property type="match status" value="1"/>
</dbReference>